<evidence type="ECO:0000256" key="2">
    <source>
        <dbReference type="SAM" id="Phobius"/>
    </source>
</evidence>
<keyword evidence="2" id="KW-1133">Transmembrane helix</keyword>
<dbReference type="PROSITE" id="PS50835">
    <property type="entry name" value="IG_LIKE"/>
    <property type="match status" value="1"/>
</dbReference>
<organism evidence="5 6">
    <name type="scientific">Littorina saxatilis</name>
    <dbReference type="NCBI Taxonomy" id="31220"/>
    <lineage>
        <taxon>Eukaryota</taxon>
        <taxon>Metazoa</taxon>
        <taxon>Spiralia</taxon>
        <taxon>Lophotrochozoa</taxon>
        <taxon>Mollusca</taxon>
        <taxon>Gastropoda</taxon>
        <taxon>Caenogastropoda</taxon>
        <taxon>Littorinimorpha</taxon>
        <taxon>Littorinoidea</taxon>
        <taxon>Littorinidae</taxon>
        <taxon>Littorina</taxon>
    </lineage>
</organism>
<evidence type="ECO:0000313" key="6">
    <source>
        <dbReference type="Proteomes" id="UP001374579"/>
    </source>
</evidence>
<dbReference type="InterPro" id="IPR007110">
    <property type="entry name" value="Ig-like_dom"/>
</dbReference>
<sequence>MRIHWLICVFLHLHDWVGMTSAGITAPVLQSYQSPNPALRGAQGFSVWCNFTFPSAKPHPIIRRLSLHRTTSDNRTYVEITNIIAREFPLQSDSFSSFTRPDVTLRTRVRLSGFIPFRYIRALFSDTRCEDAIPVYKCVLEYQLSVYVKYRSFLESTIQIQVSGCSGGNLAAPVTTSGSRRYIPVDKVWPDPLKPAFTILAASSPQHPGNPNRNWVWCNYTDAAPSVTREHEYRRIVVYRTPAGGPKTEITNIIPNGETLDKESSSRTRDVKFMFSKLVGQTYRTKPWVGIQVSLADCKEADSTFTCELEYYYPRRVLFRYKLEAHTKIEYSAMPAPPGVVTSDVRNARVYDGDMLTFYCTANVGAPAGEIHWYTLSGVENSPMINVSAFATSTNLPPPTASVRCIVHLRKSTLKVRVYREQLGHKFSVRCRVYHPLLANLNPNACTDVGRHYCQVTPFIFFIGRGPDPDRPQPIPPPPSGPNPPAPGMTVKPAEGAADYAGEIGQPREGVTFPGLASPGGEAQQTAPTRQKKKKDDSKFGKSSELVLTLTLSTGLCVLIMVIASISGGSLMWVQRRRYKQWKAADEVLNAHRKDSGLPKIELITTPTPDSDAKSAEDDGGGSSAGSACNAGSSEVSNTVSGAPPAHGDRLQREASNPWDRIQFDTGTV</sequence>
<keyword evidence="2" id="KW-0472">Membrane</keyword>
<feature type="compositionally biased region" description="Pro residues" evidence="1">
    <location>
        <begin position="472"/>
        <end position="487"/>
    </location>
</feature>
<evidence type="ECO:0000256" key="3">
    <source>
        <dbReference type="SAM" id="SignalP"/>
    </source>
</evidence>
<feature type="signal peptide" evidence="3">
    <location>
        <begin position="1"/>
        <end position="22"/>
    </location>
</feature>
<name>A0AAN9FX59_9CAEN</name>
<dbReference type="AlphaFoldDB" id="A0AAN9FX59"/>
<feature type="chain" id="PRO_5042838324" description="Ig-like domain-containing protein" evidence="3">
    <location>
        <begin position="23"/>
        <end position="669"/>
    </location>
</feature>
<accession>A0AAN9FX59</accession>
<proteinExistence type="predicted"/>
<keyword evidence="6" id="KW-1185">Reference proteome</keyword>
<evidence type="ECO:0000313" key="5">
    <source>
        <dbReference type="EMBL" id="KAK7088067.1"/>
    </source>
</evidence>
<feature type="region of interest" description="Disordered" evidence="1">
    <location>
        <begin position="599"/>
        <end position="669"/>
    </location>
</feature>
<dbReference type="EMBL" id="JBAMIC010004070">
    <property type="protein sequence ID" value="KAK7088067.1"/>
    <property type="molecule type" value="Genomic_DNA"/>
</dbReference>
<keyword evidence="3" id="KW-0732">Signal</keyword>
<evidence type="ECO:0000259" key="4">
    <source>
        <dbReference type="PROSITE" id="PS50835"/>
    </source>
</evidence>
<feature type="region of interest" description="Disordered" evidence="1">
    <location>
        <begin position="467"/>
        <end position="493"/>
    </location>
</feature>
<protein>
    <recommendedName>
        <fullName evidence="4">Ig-like domain-containing protein</fullName>
    </recommendedName>
</protein>
<feature type="compositionally biased region" description="Low complexity" evidence="1">
    <location>
        <begin position="625"/>
        <end position="634"/>
    </location>
</feature>
<keyword evidence="2" id="KW-0812">Transmembrane</keyword>
<gene>
    <name evidence="5" type="ORF">V1264_022036</name>
</gene>
<feature type="transmembrane region" description="Helical" evidence="2">
    <location>
        <begin position="546"/>
        <end position="574"/>
    </location>
</feature>
<feature type="domain" description="Ig-like" evidence="4">
    <location>
        <begin position="338"/>
        <end position="442"/>
    </location>
</feature>
<reference evidence="5 6" key="1">
    <citation type="submission" date="2024-02" db="EMBL/GenBank/DDBJ databases">
        <title>Chromosome-scale genome assembly of the rough periwinkle Littorina saxatilis.</title>
        <authorList>
            <person name="De Jode A."/>
            <person name="Faria R."/>
            <person name="Formenti G."/>
            <person name="Sims Y."/>
            <person name="Smith T.P."/>
            <person name="Tracey A."/>
            <person name="Wood J.M.D."/>
            <person name="Zagrodzka Z.B."/>
            <person name="Johannesson K."/>
            <person name="Butlin R.K."/>
            <person name="Leder E.H."/>
        </authorList>
    </citation>
    <scope>NUCLEOTIDE SEQUENCE [LARGE SCALE GENOMIC DNA]</scope>
    <source>
        <strain evidence="5">Snail1</strain>
        <tissue evidence="5">Muscle</tissue>
    </source>
</reference>
<dbReference type="Proteomes" id="UP001374579">
    <property type="component" value="Unassembled WGS sequence"/>
</dbReference>
<comment type="caution">
    <text evidence="5">The sequence shown here is derived from an EMBL/GenBank/DDBJ whole genome shotgun (WGS) entry which is preliminary data.</text>
</comment>
<feature type="region of interest" description="Disordered" evidence="1">
    <location>
        <begin position="509"/>
        <end position="540"/>
    </location>
</feature>
<evidence type="ECO:0000256" key="1">
    <source>
        <dbReference type="SAM" id="MobiDB-lite"/>
    </source>
</evidence>